<feature type="signal peptide" evidence="1">
    <location>
        <begin position="1"/>
        <end position="26"/>
    </location>
</feature>
<feature type="chain" id="PRO_5005895164" evidence="1">
    <location>
        <begin position="27"/>
        <end position="540"/>
    </location>
</feature>
<dbReference type="WBParaSite" id="SPAL_0001074900.1">
    <property type="protein sequence ID" value="SPAL_0001074900.1"/>
    <property type="gene ID" value="SPAL_0001074900"/>
</dbReference>
<proteinExistence type="predicted"/>
<evidence type="ECO:0000256" key="1">
    <source>
        <dbReference type="SAM" id="SignalP"/>
    </source>
</evidence>
<sequence>MSNILKPLALNLIFLFIQLLTIKLNGIINKREELECPQSAFIGCIIQLKLNGVIFDRNIANIIYSIDSETKLLKTCKAYTNTLPCFREKISQCGSQKQRRMLNSVGKSIDFLCSPFSLGNQKILLSKGSCINYVINKPIANKCEIDEPRLYSTLTSCAKNCEHQKGNVFCHMRTWISTQNLCTTLEIYKNCGSDAASFYSDFQSVAFEPTFPIVCHASIESIANVKNFFKYNNGKHLYEKKVNKVEPFINKNTNIISNIIKEKLLFTHLNDQNTNNEFINTLNGKMHKNSDNLKQAEKILEKVFPDMITKNYRNLLTTTTFKPIVYENQKNTYSYIDITSPKPYHKFNQRKENNKILTSAPYDDERRINNIKKGTVLSNEIELLAKIISSLPVNNTPIIHQSFNSNDVFSIQPQSTTIKYNNIEKDLLTFLSNQNDNDHSILSPKIVEEDIESKEKVTSTEDNLEDYEFSIEYQTPPPITTTTTHTTPIISKKVNIPREDVIKKSEDKQNVNGKKIPWYLRSMKKHVFINTNNGFKKFSQ</sequence>
<dbReference type="STRING" id="174720.A0A0N5BY88"/>
<evidence type="ECO:0000313" key="3">
    <source>
        <dbReference type="WBParaSite" id="SPAL_0001074900.1"/>
    </source>
</evidence>
<organism evidence="2 3">
    <name type="scientific">Strongyloides papillosus</name>
    <name type="common">Intestinal threadworm</name>
    <dbReference type="NCBI Taxonomy" id="174720"/>
    <lineage>
        <taxon>Eukaryota</taxon>
        <taxon>Metazoa</taxon>
        <taxon>Ecdysozoa</taxon>
        <taxon>Nematoda</taxon>
        <taxon>Chromadorea</taxon>
        <taxon>Rhabditida</taxon>
        <taxon>Tylenchina</taxon>
        <taxon>Panagrolaimomorpha</taxon>
        <taxon>Strongyloidoidea</taxon>
        <taxon>Strongyloididae</taxon>
        <taxon>Strongyloides</taxon>
    </lineage>
</organism>
<accession>A0A0N5BY88</accession>
<keyword evidence="2" id="KW-1185">Reference proteome</keyword>
<protein>
    <submittedName>
        <fullName evidence="3">CPG4 domain-containing protein</fullName>
    </submittedName>
</protein>
<reference evidence="3" key="1">
    <citation type="submission" date="2017-02" db="UniProtKB">
        <authorList>
            <consortium name="WormBaseParasite"/>
        </authorList>
    </citation>
    <scope>IDENTIFICATION</scope>
</reference>
<dbReference type="Proteomes" id="UP000046392">
    <property type="component" value="Unplaced"/>
</dbReference>
<dbReference type="AlphaFoldDB" id="A0A0N5BY88"/>
<name>A0A0N5BY88_STREA</name>
<keyword evidence="1" id="KW-0732">Signal</keyword>
<evidence type="ECO:0000313" key="2">
    <source>
        <dbReference type="Proteomes" id="UP000046392"/>
    </source>
</evidence>